<evidence type="ECO:0000256" key="8">
    <source>
        <dbReference type="SAM" id="MobiDB-lite"/>
    </source>
</evidence>
<reference evidence="12 13" key="1">
    <citation type="submission" date="2020-01" db="EMBL/GenBank/DDBJ databases">
        <title>Aspergillus terreus IFO 6365 whole genome shotgun sequence.</title>
        <authorList>
            <person name="Kanamasa S."/>
            <person name="Takahashi H."/>
        </authorList>
    </citation>
    <scope>NUCLEOTIDE SEQUENCE [LARGE SCALE GENOMIC DNA]</scope>
    <source>
        <strain evidence="12 13">IFO 6365</strain>
    </source>
</reference>
<dbReference type="Pfam" id="PF07993">
    <property type="entry name" value="NAD_binding_4"/>
    <property type="match status" value="1"/>
</dbReference>
<dbReference type="GO" id="GO:1901336">
    <property type="term" value="P:lactone biosynthetic process"/>
    <property type="evidence" value="ECO:0007669"/>
    <property type="project" value="UniProtKB-ARBA"/>
</dbReference>
<accession>A0A5M3YP85</accession>
<evidence type="ECO:0000256" key="3">
    <source>
        <dbReference type="ARBA" id="ARBA00022603"/>
    </source>
</evidence>
<dbReference type="Pfam" id="PF02801">
    <property type="entry name" value="Ketoacyl-synt_C"/>
    <property type="match status" value="1"/>
</dbReference>
<feature type="compositionally biased region" description="Acidic residues" evidence="8">
    <location>
        <begin position="2405"/>
        <end position="2418"/>
    </location>
</feature>
<dbReference type="OrthoDB" id="329835at2759"/>
<feature type="domain" description="Ketosynthase family 3 (KS3)" evidence="10">
    <location>
        <begin position="49"/>
        <end position="468"/>
    </location>
</feature>
<evidence type="ECO:0000313" key="13">
    <source>
        <dbReference type="Proteomes" id="UP000452235"/>
    </source>
</evidence>
<dbReference type="InterPro" id="IPR016036">
    <property type="entry name" value="Malonyl_transacylase_ACP-bd"/>
</dbReference>
<protein>
    <submittedName>
        <fullName evidence="12">Polyketide synthase</fullName>
    </submittedName>
</protein>
<feature type="region of interest" description="Disordered" evidence="8">
    <location>
        <begin position="1"/>
        <end position="20"/>
    </location>
</feature>
<dbReference type="SUPFAM" id="SSF53335">
    <property type="entry name" value="S-adenosyl-L-methionine-dependent methyltransferases"/>
    <property type="match status" value="1"/>
</dbReference>
<keyword evidence="3" id="KW-0489">Methyltransferase</keyword>
<feature type="region of interest" description="Disordered" evidence="8">
    <location>
        <begin position="2398"/>
        <end position="2419"/>
    </location>
</feature>
<dbReference type="InterPro" id="IPR013217">
    <property type="entry name" value="Methyltransf_12"/>
</dbReference>
<dbReference type="Gene3D" id="3.40.47.10">
    <property type="match status" value="1"/>
</dbReference>
<feature type="active site" description="Proton acceptor; for dehydratase activity" evidence="7">
    <location>
        <position position="887"/>
    </location>
</feature>
<dbReference type="InterPro" id="IPR009081">
    <property type="entry name" value="PP-bd_ACP"/>
</dbReference>
<dbReference type="InterPro" id="IPR020807">
    <property type="entry name" value="PKS_DH"/>
</dbReference>
<dbReference type="Gene3D" id="3.90.180.10">
    <property type="entry name" value="Medium-chain alcohol dehydrogenases, catalytic domain"/>
    <property type="match status" value="1"/>
</dbReference>
<dbReference type="SUPFAM" id="SSF50129">
    <property type="entry name" value="GroES-like"/>
    <property type="match status" value="1"/>
</dbReference>
<dbReference type="Pfam" id="PF08242">
    <property type="entry name" value="Methyltransf_12"/>
    <property type="match status" value="1"/>
</dbReference>
<evidence type="ECO:0000259" key="10">
    <source>
        <dbReference type="PROSITE" id="PS52004"/>
    </source>
</evidence>
<feature type="region of interest" description="C-terminal hotdog fold" evidence="7">
    <location>
        <begin position="993"/>
        <end position="1146"/>
    </location>
</feature>
<dbReference type="FunFam" id="3.40.50.720:FF:000209">
    <property type="entry name" value="Polyketide synthase Pks12"/>
    <property type="match status" value="1"/>
</dbReference>
<dbReference type="InterPro" id="IPR029063">
    <property type="entry name" value="SAM-dependent_MTases_sf"/>
</dbReference>
<feature type="active site" description="Proton donor; for dehydratase activity" evidence="7">
    <location>
        <position position="1054"/>
    </location>
</feature>
<keyword evidence="1" id="KW-0596">Phosphopantetheine</keyword>
<dbReference type="EMBL" id="BLJY01000004">
    <property type="protein sequence ID" value="GFF15285.1"/>
    <property type="molecule type" value="Genomic_DNA"/>
</dbReference>
<dbReference type="InterPro" id="IPR050091">
    <property type="entry name" value="PKS_NRPS_Biosynth_Enz"/>
</dbReference>
<dbReference type="InterPro" id="IPR013154">
    <property type="entry name" value="ADH-like_N"/>
</dbReference>
<dbReference type="CDD" id="cd02440">
    <property type="entry name" value="AdoMet_MTases"/>
    <property type="match status" value="1"/>
</dbReference>
<dbReference type="InterPro" id="IPR042104">
    <property type="entry name" value="PKS_dehydratase_sf"/>
</dbReference>
<dbReference type="SMART" id="SM00826">
    <property type="entry name" value="PKS_DH"/>
    <property type="match status" value="1"/>
</dbReference>
<dbReference type="Pfam" id="PF16197">
    <property type="entry name" value="KAsynt_C_assoc"/>
    <property type="match status" value="1"/>
</dbReference>
<dbReference type="Gene3D" id="3.40.50.720">
    <property type="entry name" value="NAD(P)-binding Rossmann-like Domain"/>
    <property type="match status" value="2"/>
</dbReference>
<evidence type="ECO:0000256" key="4">
    <source>
        <dbReference type="ARBA" id="ARBA00022679"/>
    </source>
</evidence>
<organism evidence="12 13">
    <name type="scientific">Aspergillus terreus</name>
    <dbReference type="NCBI Taxonomy" id="33178"/>
    <lineage>
        <taxon>Eukaryota</taxon>
        <taxon>Fungi</taxon>
        <taxon>Dikarya</taxon>
        <taxon>Ascomycota</taxon>
        <taxon>Pezizomycotina</taxon>
        <taxon>Eurotiomycetes</taxon>
        <taxon>Eurotiomycetidae</taxon>
        <taxon>Eurotiales</taxon>
        <taxon>Aspergillaceae</taxon>
        <taxon>Aspergillus</taxon>
        <taxon>Aspergillus subgen. Circumdati</taxon>
    </lineage>
</organism>
<dbReference type="InterPro" id="IPR020843">
    <property type="entry name" value="ER"/>
</dbReference>
<dbReference type="Pfam" id="PF08240">
    <property type="entry name" value="ADH_N"/>
    <property type="match status" value="1"/>
</dbReference>
<dbReference type="GO" id="GO:0006633">
    <property type="term" value="P:fatty acid biosynthetic process"/>
    <property type="evidence" value="ECO:0007669"/>
    <property type="project" value="TreeGrafter"/>
</dbReference>
<evidence type="ECO:0000259" key="9">
    <source>
        <dbReference type="PROSITE" id="PS50075"/>
    </source>
</evidence>
<dbReference type="InterPro" id="IPR057326">
    <property type="entry name" value="KR_dom"/>
</dbReference>
<dbReference type="Pfam" id="PF14765">
    <property type="entry name" value="PS-DH"/>
    <property type="match status" value="1"/>
</dbReference>
<evidence type="ECO:0000313" key="12">
    <source>
        <dbReference type="EMBL" id="GFF15285.1"/>
    </source>
</evidence>
<dbReference type="PANTHER" id="PTHR43775">
    <property type="entry name" value="FATTY ACID SYNTHASE"/>
    <property type="match status" value="1"/>
</dbReference>
<dbReference type="SMART" id="SM00825">
    <property type="entry name" value="PKS_KS"/>
    <property type="match status" value="1"/>
</dbReference>
<dbReference type="Pfam" id="PF00109">
    <property type="entry name" value="ketoacyl-synt"/>
    <property type="match status" value="1"/>
</dbReference>
<feature type="region of interest" description="N-terminal hotdog fold" evidence="7">
    <location>
        <begin position="855"/>
        <end position="983"/>
    </location>
</feature>
<dbReference type="SUPFAM" id="SSF53901">
    <property type="entry name" value="Thiolase-like"/>
    <property type="match status" value="1"/>
</dbReference>
<dbReference type="GO" id="GO:0032259">
    <property type="term" value="P:methylation"/>
    <property type="evidence" value="ECO:0007669"/>
    <property type="project" value="UniProtKB-KW"/>
</dbReference>
<evidence type="ECO:0000256" key="1">
    <source>
        <dbReference type="ARBA" id="ARBA00022450"/>
    </source>
</evidence>
<dbReference type="CDD" id="cd05195">
    <property type="entry name" value="enoyl_red"/>
    <property type="match status" value="1"/>
</dbReference>
<sequence length="2818" mass="312555">MEEAWSKFAGPTGGINGESSSKAEQLLRLLKGKTTVNDVSEKTTDTPVPFPIAIVGMGMRLPGGISSGKEFWDFLINKRDGHCPVPESRYNIEGFYDENREGSIRTKYGYFLQHDITQLDTGFFGMSKVEAGKLDPQQRLLLEVVWECMENAGQTDWRGKNIGCYVGVFGEDWLDLQAKDTQLHDRYRVMSSGDFALSNRVSFEYDLQGPSITVRTGCSSSIVGLHEACQALYSGECSSAIVAGTSIIMSPTMSTTMSDNMVISPSGICRTFDAAADGYGRGEAINVIYIKPLNDALENGDPIRAIIRSTTVNCDGRTPSITTPGSEAQERLIRRAYRRAGIDDDHIGQTAFFECHGTGTIVGDTAETSVVANIFGKEGIYMGAVKPNVGHSEGASGITSVIKCVLALENETIPPNVHFRDPSPKIPFESAKLQVPVEPTPWPATRGKRVSVNSFGIGGTNAHVILESALNWKQNNVPRGDTKKDQPRLLAFAISEGSGQISAFEKAEAKQSSIVFVFTGQGAQWPTMGKQLIAQYPQFRHDIRNMDSVLRSLKVPPSWSIEEELYKSQEDSRVNDAEFAQPLCTAIQIGLVNILRAWGVTPEFVIGHSSGEIAAAYASGAISARLAIILAYFRGQAAKAVSETRSGAMAAVALAPDEVRSFLKDGVSIACENSPQSVTISGDAETLDTIISDIQSKDKNVFCRKLAVNVAYHSHHMKEAGQAYEALISPYMTYNRSMIPLYSTVTATTISEPSELNANYWVQNLQRPVLFNGTFQKILNTTYIHTLRRETDECVSLLQTAGHLYTHGVPLQLSLFTPHGKVLTDLPPYPWQHEDKFWSETRMVRDWRLRREPHHELLGSRTLESSDLEPSWRNMLQLVDVPWLGDHRIGGDIIFPCAGYVAMVGEAIRQTTGSEAYSVKNLFMRTALVLDPSGTTEIITHLRPTKLSDNVDSVWYDFTITAYHEDTWKKHCTGQVRPASDKEYSPVTTKTYPRPIQSKKWYDALEKRGLEYGTQFRRLENISASPSTHDAAAKVQDGESFYVSHYALHPVLIDVCLQLLSVAATHGIPRRMTRLCIPLALEALYVGTGRGSFSLGVYCDPDGSNLSGSATLTSDDRVVLDLQKGIFFGIQDPDTGRTKLPTTAALHWTPDVDFLPPENLLPKYSVYTEDGKVLSLMTNVFIIETYLRTKSSTPKAEHLQKWILRLKKEYNSISKNEKHLLPEARDAFVLTDDERRTKIEELETICKEAGSYPAYRLYKRILDSVNDLLEERVEPIDLLMEDGGLKAFYDVQSGEIRWGRYLSLLGHSNPSIRVLEVGGGTGGDTSVALNGLTPDNGNWLYSKYTFTDISPGFLGEAKERFKSYGNMEYKTLDISRDPMEQGFEEASYDLVIASNVIHATPKISETLANIKRLLSPGGRLFMIELACASPFIEYIMGILPGWWLGEADGRADRPYIEVERWHRELLAAGFTGVDVFQYDNPEPYHINAHILSRLPPPQTTEKGEVCLLYRSSITDWARALADEFQSSGRSVSWYSLDQQPPSGSNIISVIDLEGPFLHDISEDDFNKLKSFIASIESSRVLWVTRSVQATCADPRFGLLPGLIRNIRCEVAPHVATLELDTIDNSSLRPAIDVYDKLLSFKEGSGDAPEYEFCFKDGVLQVPRFHWSCFNDQIKSSRGLEGARCLDIDLYAMLDTLVWTCSALKEESLGEDEVEVDIKYVGLNFRDMMILMGFMSSTAELGIEASGVVRRIGSAVKDLAVGDRVMVAGIGLASTRKIVPSRCCLPIPSELSLEDAATVVCVFATVIYSLLNVANLKKGQSVLIHSACGGVGLAAIQICQMKEAEIYATVGNEEKVQYLMENFGIPRDHIFDSRSSSFLDGVLRATDGKGVDIVLNSLSGELLHASWKCVAPLGKMLELGKRDFLGHGKLDMDVFAENRSFMGIDLLGIMKHQPDIFREMSEDIMSYFRQKKLGPIRPVHVHDAINAEKAFRYMQGGQHMGKIVIKMPDNPSELPMSRMHETACYFSPDASYLLVGGLGGLGRAVATWMAEKGAKHIIFLSPSGAQAAERQAFVKNLKSQGCHVVVVMGSVANIDDVKRAVSSAVMPIAGVIQLSMVLRDQGLLKMSYEEWTTALTPKVKGTWNLHNVLRDVPLEFFVLISSITGLYGWPGQANYGAANTFLDAFVKYRQSLGMVASVIDLGLMADIGYVSEAARTETFDLARSNSLQTLEERQFLQGLEAAIFADKFNSPSQIAVGLGTTNLSPKSDNIGKLTKDRRFTIWKNILSSMDRAPASPKSDQLRAYLETVKENPELLDDPETEGKIVTELGKLIASYTSSSDEMTQEDYANIVIDSLMTFEIRTWFRGHANIEISLGEVSNAGTVGGLAKVAIKKLREKYRSPKAQAEGEEEAPQDTEDPEDTYREDITLGRAIQPISGSAPDWLSESEGRVFLTGATGFVGAFFLEQLMRVPQVKAIACLVRTNDPETGMARIKKTFQTFGLSMDPGYQPKITVIPGDFTKEGLGLSQEMFDHMAEWSSVIFHFAAYSNYLLPYSMHRQANVLGLLEVLRFANSQRLKAIHYCSSISACGLPKNPSTVLAEDERPLLEHHEFKESIGYTRSKFVGENIMWNAIDNGFPISIYRPSVITGHSVTGVCKEEDMINRLFSNCVRVGAYPQPPNHPAHIVPIDFVCSTILAVSMRPDSIGHAFNVIQPDQSEVPRLQDLFQILNRLTPVPMRCVSSADWIEKYSEVKDLQVKVKAQIVTPQLSQRAFSWDNWNYATTYSTENLQRALADKPDVLRMKPMPELFEAYYKYWTRND</sequence>
<dbReference type="InterPro" id="IPR014031">
    <property type="entry name" value="Ketoacyl_synth_C"/>
</dbReference>
<evidence type="ECO:0000256" key="5">
    <source>
        <dbReference type="ARBA" id="ARBA00023268"/>
    </source>
</evidence>
<dbReference type="InterPro" id="IPR032821">
    <property type="entry name" value="PKS_assoc"/>
</dbReference>
<dbReference type="InterPro" id="IPR016039">
    <property type="entry name" value="Thiolase-like"/>
</dbReference>
<feature type="domain" description="PKS/mFAS DH" evidence="11">
    <location>
        <begin position="855"/>
        <end position="1146"/>
    </location>
</feature>
<keyword evidence="4" id="KW-0808">Transferase</keyword>
<dbReference type="CDD" id="cd00833">
    <property type="entry name" value="PKS"/>
    <property type="match status" value="1"/>
</dbReference>
<proteinExistence type="inferred from homology"/>
<evidence type="ECO:0000256" key="6">
    <source>
        <dbReference type="ARBA" id="ARBA00029443"/>
    </source>
</evidence>
<dbReference type="PROSITE" id="PS50075">
    <property type="entry name" value="CARRIER"/>
    <property type="match status" value="1"/>
</dbReference>
<dbReference type="InterPro" id="IPR011032">
    <property type="entry name" value="GroES-like_sf"/>
</dbReference>
<dbReference type="PROSITE" id="PS52004">
    <property type="entry name" value="KS3_2"/>
    <property type="match status" value="1"/>
</dbReference>
<dbReference type="Gene3D" id="3.40.366.10">
    <property type="entry name" value="Malonyl-Coenzyme A Acyl Carrier Protein, domain 2"/>
    <property type="match status" value="1"/>
</dbReference>
<dbReference type="InterPro" id="IPR049900">
    <property type="entry name" value="PKS_mFAS_DH"/>
</dbReference>
<dbReference type="InterPro" id="IPR014030">
    <property type="entry name" value="Ketoacyl_synth_N"/>
</dbReference>
<dbReference type="SUPFAM" id="SSF55048">
    <property type="entry name" value="Probable ACP-binding domain of malonyl-CoA ACP transacylase"/>
    <property type="match status" value="1"/>
</dbReference>
<dbReference type="InterPro" id="IPR049551">
    <property type="entry name" value="PKS_DH_C"/>
</dbReference>
<dbReference type="SMART" id="SM00829">
    <property type="entry name" value="PKS_ER"/>
    <property type="match status" value="1"/>
</dbReference>
<dbReference type="NCBIfam" id="TIGR01746">
    <property type="entry name" value="Thioester-redct"/>
    <property type="match status" value="1"/>
</dbReference>
<dbReference type="Pfam" id="PF13602">
    <property type="entry name" value="ADH_zinc_N_2"/>
    <property type="match status" value="1"/>
</dbReference>
<dbReference type="VEuPathDB" id="FungiDB:ATEG_09100"/>
<dbReference type="Gene3D" id="3.40.50.150">
    <property type="entry name" value="Vaccinia Virus protein VP39"/>
    <property type="match status" value="1"/>
</dbReference>
<evidence type="ECO:0000256" key="7">
    <source>
        <dbReference type="PROSITE-ProRule" id="PRU01363"/>
    </source>
</evidence>
<dbReference type="Pfam" id="PF08659">
    <property type="entry name" value="KR"/>
    <property type="match status" value="1"/>
</dbReference>
<comment type="similarity">
    <text evidence="6">In the C-terminal section; belongs to the NRP synthetase family.</text>
</comment>
<dbReference type="InterPro" id="IPR001227">
    <property type="entry name" value="Ac_transferase_dom_sf"/>
</dbReference>
<feature type="domain" description="Carrier" evidence="9">
    <location>
        <begin position="2314"/>
        <end position="2393"/>
    </location>
</feature>
<keyword evidence="5" id="KW-0511">Multifunctional enzyme</keyword>
<dbReference type="PANTHER" id="PTHR43775:SF49">
    <property type="entry name" value="SYNTHASE, PUTATIVE (JCVI)-RELATED"/>
    <property type="match status" value="1"/>
</dbReference>
<dbReference type="Pfam" id="PF00698">
    <property type="entry name" value="Acyl_transf_1"/>
    <property type="match status" value="1"/>
</dbReference>
<dbReference type="InterPro" id="IPR016035">
    <property type="entry name" value="Acyl_Trfase/lysoPLipase"/>
</dbReference>
<dbReference type="InterPro" id="IPR010080">
    <property type="entry name" value="Thioester_reductase-like_dom"/>
</dbReference>
<keyword evidence="13" id="KW-1185">Reference proteome</keyword>
<name>A0A5M3YP85_ASPTE</name>
<evidence type="ECO:0000256" key="2">
    <source>
        <dbReference type="ARBA" id="ARBA00022553"/>
    </source>
</evidence>
<dbReference type="SMART" id="SM00827">
    <property type="entry name" value="PKS_AT"/>
    <property type="match status" value="1"/>
</dbReference>
<dbReference type="InterPro" id="IPR013120">
    <property type="entry name" value="FAR_NAD-bd"/>
</dbReference>
<dbReference type="Proteomes" id="UP000452235">
    <property type="component" value="Unassembled WGS sequence"/>
</dbReference>
<dbReference type="PROSITE" id="PS52019">
    <property type="entry name" value="PKS_MFAS_DH"/>
    <property type="match status" value="1"/>
</dbReference>
<dbReference type="GO" id="GO:0044550">
    <property type="term" value="P:secondary metabolite biosynthetic process"/>
    <property type="evidence" value="ECO:0007669"/>
    <property type="project" value="UniProtKB-ARBA"/>
</dbReference>
<dbReference type="SUPFAM" id="SSF51735">
    <property type="entry name" value="NAD(P)-binding Rossmann-fold domains"/>
    <property type="match status" value="3"/>
</dbReference>
<dbReference type="GO" id="GO:0016491">
    <property type="term" value="F:oxidoreductase activity"/>
    <property type="evidence" value="ECO:0007669"/>
    <property type="project" value="InterPro"/>
</dbReference>
<dbReference type="InterPro" id="IPR014043">
    <property type="entry name" value="Acyl_transferase_dom"/>
</dbReference>
<dbReference type="SMART" id="SM00822">
    <property type="entry name" value="PKS_KR"/>
    <property type="match status" value="1"/>
</dbReference>
<dbReference type="Gene3D" id="3.10.129.110">
    <property type="entry name" value="Polyketide synthase dehydratase"/>
    <property type="match status" value="1"/>
</dbReference>
<dbReference type="InterPro" id="IPR049552">
    <property type="entry name" value="PKS_DH_N"/>
</dbReference>
<dbReference type="InterPro" id="IPR036291">
    <property type="entry name" value="NAD(P)-bd_dom_sf"/>
</dbReference>
<dbReference type="InterPro" id="IPR013968">
    <property type="entry name" value="PKS_KR"/>
</dbReference>
<dbReference type="GO" id="GO:0008168">
    <property type="term" value="F:methyltransferase activity"/>
    <property type="evidence" value="ECO:0007669"/>
    <property type="project" value="UniProtKB-KW"/>
</dbReference>
<comment type="caution">
    <text evidence="12">The sequence shown here is derived from an EMBL/GenBank/DDBJ whole genome shotgun (WGS) entry which is preliminary data.</text>
</comment>
<evidence type="ECO:0000259" key="11">
    <source>
        <dbReference type="PROSITE" id="PS52019"/>
    </source>
</evidence>
<dbReference type="InterPro" id="IPR020841">
    <property type="entry name" value="PKS_Beta-ketoAc_synthase_dom"/>
</dbReference>
<gene>
    <name evidence="12" type="ORF">ATEIFO6365_0004040400</name>
</gene>
<dbReference type="Pfam" id="PF21089">
    <property type="entry name" value="PKS_DH_N"/>
    <property type="match status" value="1"/>
</dbReference>
<dbReference type="SUPFAM" id="SSF52151">
    <property type="entry name" value="FabD/lysophospholipase-like"/>
    <property type="match status" value="1"/>
</dbReference>
<keyword evidence="2" id="KW-0597">Phosphoprotein</keyword>
<dbReference type="GO" id="GO:0004312">
    <property type="term" value="F:fatty acid synthase activity"/>
    <property type="evidence" value="ECO:0007669"/>
    <property type="project" value="TreeGrafter"/>
</dbReference>